<dbReference type="InterPro" id="IPR010607">
    <property type="entry name" value="DUF1194"/>
</dbReference>
<protein>
    <submittedName>
        <fullName evidence="3">DUF1194 domain-containing protein</fullName>
    </submittedName>
</protein>
<dbReference type="SUPFAM" id="SSF53300">
    <property type="entry name" value="vWA-like"/>
    <property type="match status" value="1"/>
</dbReference>
<feature type="domain" description="VWFA" evidence="2">
    <location>
        <begin position="23"/>
        <end position="213"/>
    </location>
</feature>
<dbReference type="PROSITE" id="PS50234">
    <property type="entry name" value="VWFA"/>
    <property type="match status" value="1"/>
</dbReference>
<dbReference type="CDD" id="cd00198">
    <property type="entry name" value="vWFA"/>
    <property type="match status" value="1"/>
</dbReference>
<organism evidence="3 4">
    <name type="scientific">Pikeienuella piscinae</name>
    <dbReference type="NCBI Taxonomy" id="2748098"/>
    <lineage>
        <taxon>Bacteria</taxon>
        <taxon>Pseudomonadati</taxon>
        <taxon>Pseudomonadota</taxon>
        <taxon>Alphaproteobacteria</taxon>
        <taxon>Rhodobacterales</taxon>
        <taxon>Paracoccaceae</taxon>
        <taxon>Pikeienuella</taxon>
    </lineage>
</organism>
<dbReference type="KEGG" id="hdh:G5B40_14075"/>
<dbReference type="InterPro" id="IPR002035">
    <property type="entry name" value="VWF_A"/>
</dbReference>
<keyword evidence="4" id="KW-1185">Reference proteome</keyword>
<sequence length="231" mass="24372">MNRGALFVAAALFAGTACACETALVLAIDVSGSVDPSEYRLQMGGLAAALRDPTVIDALVDAKAMVAVMQWSGSSRQHVAVPWTQVMDQAAAARLAHDVETAPRAFRHFSTAIGDALAASADLLGAIAAHCRRQVVDISGDGVSNEGLATMRMRDALVRGGVRINGLAIETGDDGLTAYYRREVIGGGGAFVLTARNFEDYPRAIRRKLLRELTDPVARRGPAIQRVAGGR</sequence>
<reference evidence="3 4" key="1">
    <citation type="submission" date="2020-02" db="EMBL/GenBank/DDBJ databases">
        <title>complete genome sequence of Rhodobacteraceae bacterium.</title>
        <authorList>
            <person name="Park J."/>
            <person name="Kim Y.-S."/>
            <person name="Kim K.-H."/>
        </authorList>
    </citation>
    <scope>NUCLEOTIDE SEQUENCE [LARGE SCALE GENOMIC DNA]</scope>
    <source>
        <strain evidence="3 4">RR4-56</strain>
    </source>
</reference>
<name>A0A7L5C122_9RHOB</name>
<feature type="signal peptide" evidence="1">
    <location>
        <begin position="1"/>
        <end position="19"/>
    </location>
</feature>
<evidence type="ECO:0000256" key="1">
    <source>
        <dbReference type="SAM" id="SignalP"/>
    </source>
</evidence>
<feature type="chain" id="PRO_5029818442" evidence="1">
    <location>
        <begin position="20"/>
        <end position="231"/>
    </location>
</feature>
<gene>
    <name evidence="3" type="ORF">G5B40_14075</name>
</gene>
<evidence type="ECO:0000313" key="4">
    <source>
        <dbReference type="Proteomes" id="UP000503336"/>
    </source>
</evidence>
<proteinExistence type="predicted"/>
<dbReference type="EMBL" id="CP049056">
    <property type="protein sequence ID" value="QIE56487.1"/>
    <property type="molecule type" value="Genomic_DNA"/>
</dbReference>
<keyword evidence="1" id="KW-0732">Signal</keyword>
<dbReference type="Pfam" id="PF06707">
    <property type="entry name" value="DUF1194"/>
    <property type="match status" value="1"/>
</dbReference>
<dbReference type="AlphaFoldDB" id="A0A7L5C122"/>
<evidence type="ECO:0000259" key="2">
    <source>
        <dbReference type="PROSITE" id="PS50234"/>
    </source>
</evidence>
<evidence type="ECO:0000313" key="3">
    <source>
        <dbReference type="EMBL" id="QIE56487.1"/>
    </source>
</evidence>
<dbReference type="Proteomes" id="UP000503336">
    <property type="component" value="Chromosome"/>
</dbReference>
<dbReference type="PROSITE" id="PS51257">
    <property type="entry name" value="PROKAR_LIPOPROTEIN"/>
    <property type="match status" value="1"/>
</dbReference>
<dbReference type="InterPro" id="IPR036465">
    <property type="entry name" value="vWFA_dom_sf"/>
</dbReference>
<dbReference type="RefSeq" id="WP_165099812.1">
    <property type="nucleotide sequence ID" value="NZ_CP049056.1"/>
</dbReference>
<accession>A0A7L5C122</accession>
<dbReference type="Gene3D" id="3.40.50.410">
    <property type="entry name" value="von Willebrand factor, type A domain"/>
    <property type="match status" value="1"/>
</dbReference>